<dbReference type="GeneID" id="35599335"/>
<dbReference type="SUPFAM" id="SSF55961">
    <property type="entry name" value="Bet v1-like"/>
    <property type="match status" value="1"/>
</dbReference>
<dbReference type="Gene3D" id="3.30.530.20">
    <property type="match status" value="1"/>
</dbReference>
<sequence length="221" mass="24914">MSQSTTWPPSAGLTTNVVSRKDAVLQCFSSKHVAAPAATVFEAILRVEDYHKWNRWVPKAQIISQSPSDDPNVDINDLSRMRSGTIMNFPAIMDAKKPEKVSDAELQVTDISTPNSPSEYVSKEILETDGSFTADLSRVYRVSWALHGGFVARGLKTERFHEVIVTGENECEVRTWEVMGGVLAYTVKWMFRANLRENFELWMTDLKAWSEKLHLDQSAST</sequence>
<evidence type="ECO:0000259" key="1">
    <source>
        <dbReference type="Pfam" id="PF03364"/>
    </source>
</evidence>
<proteinExistence type="predicted"/>
<evidence type="ECO:0000313" key="2">
    <source>
        <dbReference type="EMBL" id="CZT18314.1"/>
    </source>
</evidence>
<dbReference type="AlphaFoldDB" id="A0A2D3V6Z0"/>
<accession>A0A2D3V6Z0</accession>
<dbReference type="Proteomes" id="UP000225277">
    <property type="component" value="Unassembled WGS sequence"/>
</dbReference>
<feature type="domain" description="Coenzyme Q-binding protein COQ10 START" evidence="1">
    <location>
        <begin position="33"/>
        <end position="102"/>
    </location>
</feature>
<name>A0A2D3V6Z0_9PEZI</name>
<evidence type="ECO:0000313" key="3">
    <source>
        <dbReference type="Proteomes" id="UP000225277"/>
    </source>
</evidence>
<dbReference type="InterPro" id="IPR005031">
    <property type="entry name" value="COQ10_START"/>
</dbReference>
<dbReference type="EMBL" id="FJUY01000005">
    <property type="protein sequence ID" value="CZT18314.1"/>
    <property type="molecule type" value="Genomic_DNA"/>
</dbReference>
<dbReference type="InterPro" id="IPR023393">
    <property type="entry name" value="START-like_dom_sf"/>
</dbReference>
<dbReference type="RefSeq" id="XP_023625204.1">
    <property type="nucleotide sequence ID" value="XM_023769436.1"/>
</dbReference>
<organism evidence="2 3">
    <name type="scientific">Ramularia collo-cygni</name>
    <dbReference type="NCBI Taxonomy" id="112498"/>
    <lineage>
        <taxon>Eukaryota</taxon>
        <taxon>Fungi</taxon>
        <taxon>Dikarya</taxon>
        <taxon>Ascomycota</taxon>
        <taxon>Pezizomycotina</taxon>
        <taxon>Dothideomycetes</taxon>
        <taxon>Dothideomycetidae</taxon>
        <taxon>Mycosphaerellales</taxon>
        <taxon>Mycosphaerellaceae</taxon>
        <taxon>Ramularia</taxon>
    </lineage>
</organism>
<dbReference type="OrthoDB" id="509124at2759"/>
<gene>
    <name evidence="2" type="ORF">RCC_04158</name>
</gene>
<dbReference type="Pfam" id="PF03364">
    <property type="entry name" value="Polyketide_cyc"/>
    <property type="match status" value="1"/>
</dbReference>
<dbReference type="CDD" id="cd07822">
    <property type="entry name" value="SRPBCC_4"/>
    <property type="match status" value="1"/>
</dbReference>
<reference evidence="2 3" key="1">
    <citation type="submission" date="2016-03" db="EMBL/GenBank/DDBJ databases">
        <authorList>
            <person name="Ploux O."/>
        </authorList>
    </citation>
    <scope>NUCLEOTIDE SEQUENCE [LARGE SCALE GENOMIC DNA]</scope>
    <source>
        <strain evidence="2 3">URUG2</strain>
    </source>
</reference>
<keyword evidence="3" id="KW-1185">Reference proteome</keyword>
<protein>
    <recommendedName>
        <fullName evidence="1">Coenzyme Q-binding protein COQ10 START domain-containing protein</fullName>
    </recommendedName>
</protein>